<organism evidence="2 3">
    <name type="scientific">Durusdinium trenchii</name>
    <dbReference type="NCBI Taxonomy" id="1381693"/>
    <lineage>
        <taxon>Eukaryota</taxon>
        <taxon>Sar</taxon>
        <taxon>Alveolata</taxon>
        <taxon>Dinophyceae</taxon>
        <taxon>Suessiales</taxon>
        <taxon>Symbiodiniaceae</taxon>
        <taxon>Durusdinium</taxon>
    </lineage>
</organism>
<evidence type="ECO:0000313" key="2">
    <source>
        <dbReference type="EMBL" id="CAK8986888.1"/>
    </source>
</evidence>
<comment type="caution">
    <text evidence="2">The sequence shown here is derived from an EMBL/GenBank/DDBJ whole genome shotgun (WGS) entry which is preliminary data.</text>
</comment>
<keyword evidence="3" id="KW-1185">Reference proteome</keyword>
<accession>A0ABP0HAZ9</accession>
<evidence type="ECO:0000313" key="1">
    <source>
        <dbReference type="EMBL" id="CAK8986835.1"/>
    </source>
</evidence>
<dbReference type="EMBL" id="CAXAMM010000292">
    <property type="protein sequence ID" value="CAK8986888.1"/>
    <property type="molecule type" value="Genomic_DNA"/>
</dbReference>
<sequence>MDETQLTDDKAIPGSLAALLGANPDTKPAALGILSEADYAKLIGHVCRIVAGQGQTIEDLKRKAAAISTTPHGSAVSSGSTAAARKVKLSSVISQIDDTEILLADEKEILKAFARFEVVYGKGERIPKESEPTSEQITAVKHLLDQGSVPYVDFAIFGPYGMRILKKVKLSGVMLGRDGSVKSQEFHGPANISHWIASYTVLQNVLVMLDAVDLGNLLRYKAPVERFHDKYGEKVWSIV</sequence>
<reference evidence="2 3" key="1">
    <citation type="submission" date="2024-02" db="EMBL/GenBank/DDBJ databases">
        <authorList>
            <person name="Chen Y."/>
            <person name="Shah S."/>
            <person name="Dougan E. K."/>
            <person name="Thang M."/>
            <person name="Chan C."/>
        </authorList>
    </citation>
    <scope>NUCLEOTIDE SEQUENCE [LARGE SCALE GENOMIC DNA]</scope>
</reference>
<gene>
    <name evidence="1" type="ORF">SCF082_LOCUS717</name>
    <name evidence="2" type="ORF">SCF082_LOCUS742</name>
</gene>
<dbReference type="EMBL" id="CAXAMM010000281">
    <property type="protein sequence ID" value="CAK8986835.1"/>
    <property type="molecule type" value="Genomic_DNA"/>
</dbReference>
<evidence type="ECO:0000313" key="3">
    <source>
        <dbReference type="Proteomes" id="UP001642464"/>
    </source>
</evidence>
<proteinExistence type="predicted"/>
<name>A0ABP0HAZ9_9DINO</name>
<protein>
    <submittedName>
        <fullName evidence="2">Uncharacterized protein</fullName>
    </submittedName>
</protein>
<dbReference type="Proteomes" id="UP001642464">
    <property type="component" value="Unassembled WGS sequence"/>
</dbReference>